<reference evidence="5" key="1">
    <citation type="submission" date="2023-05" db="EMBL/GenBank/DDBJ databases">
        <authorList>
            <person name="Zhang X."/>
        </authorList>
    </citation>
    <scope>NUCLEOTIDE SEQUENCE</scope>
    <source>
        <strain evidence="5">BD1B2-1</strain>
    </source>
</reference>
<dbReference type="GO" id="GO:0030313">
    <property type="term" value="C:cell envelope"/>
    <property type="evidence" value="ECO:0007669"/>
    <property type="project" value="UniProtKB-SubCell"/>
</dbReference>
<dbReference type="AlphaFoldDB" id="A0AAE3RB67"/>
<dbReference type="InterPro" id="IPR050465">
    <property type="entry name" value="UPF0194_transport"/>
</dbReference>
<dbReference type="Gene3D" id="2.40.50.100">
    <property type="match status" value="1"/>
</dbReference>
<comment type="subcellular location">
    <subcellularLocation>
        <location evidence="1">Cell envelope</location>
    </subcellularLocation>
</comment>
<dbReference type="PANTHER" id="PTHR32347:SF14">
    <property type="entry name" value="EFFLUX SYSTEM COMPONENT YKNX-RELATED"/>
    <property type="match status" value="1"/>
</dbReference>
<keyword evidence="4" id="KW-1133">Transmembrane helix</keyword>
<dbReference type="Gene3D" id="2.40.420.20">
    <property type="match status" value="1"/>
</dbReference>
<keyword evidence="6" id="KW-1185">Reference proteome</keyword>
<protein>
    <submittedName>
        <fullName evidence="5">Efflux RND transporter periplasmic adaptor subunit</fullName>
    </submittedName>
</protein>
<dbReference type="Proteomes" id="UP001232063">
    <property type="component" value="Unassembled WGS sequence"/>
</dbReference>
<keyword evidence="2 3" id="KW-0175">Coiled coil</keyword>
<evidence type="ECO:0000256" key="2">
    <source>
        <dbReference type="ARBA" id="ARBA00023054"/>
    </source>
</evidence>
<dbReference type="Gene3D" id="1.10.287.470">
    <property type="entry name" value="Helix hairpin bin"/>
    <property type="match status" value="1"/>
</dbReference>
<feature type="coiled-coil region" evidence="3">
    <location>
        <begin position="176"/>
        <end position="235"/>
    </location>
</feature>
<organism evidence="5 6">
    <name type="scientific">Xanthocytophaga agilis</name>
    <dbReference type="NCBI Taxonomy" id="3048010"/>
    <lineage>
        <taxon>Bacteria</taxon>
        <taxon>Pseudomonadati</taxon>
        <taxon>Bacteroidota</taxon>
        <taxon>Cytophagia</taxon>
        <taxon>Cytophagales</taxon>
        <taxon>Rhodocytophagaceae</taxon>
        <taxon>Xanthocytophaga</taxon>
    </lineage>
</organism>
<comment type="caution">
    <text evidence="5">The sequence shown here is derived from an EMBL/GenBank/DDBJ whole genome shotgun (WGS) entry which is preliminary data.</text>
</comment>
<evidence type="ECO:0000256" key="3">
    <source>
        <dbReference type="SAM" id="Coils"/>
    </source>
</evidence>
<accession>A0AAE3RB67</accession>
<sequence length="415" mass="46167">MDRELSSQTLRQRKIRTYLTGLVGVAIITSGFLFFRSSLKTSISANKIRTATAELGPIENTLTASGVLIPEFEQVISSPIKAEIKRVIVTPGTTVKIDQPILELDKSQTINDYEKQKDQLDLKRNAITQLRIKLQKSLYELEVDNAIKDLNIGSLQAKLNNTQHLKTVGGATQEEVNEADFNLKTAELEKKKLANELKTMKQSVTTDLREMELQASIQEKDLRELETKLKQAEITAKRNGVVTWVNENIGSSVSEGEQLAKIADLNGYSIEGSCSDTYSEMLRTGMSVIVKINEIILRGSITNIRPTIKNNILTFIVALEKNNHPALRPNMKVEVFIVTNASSQVVRVANGPAFSGKAEQSVFVLENGVAHRRQVKIGASNFDFVELKNNIKPGETIIISDMSEYEHLNDISINK</sequence>
<dbReference type="PANTHER" id="PTHR32347">
    <property type="entry name" value="EFFLUX SYSTEM COMPONENT YKNX-RELATED"/>
    <property type="match status" value="1"/>
</dbReference>
<gene>
    <name evidence="5" type="ORF">QNI22_26085</name>
</gene>
<evidence type="ECO:0000256" key="1">
    <source>
        <dbReference type="ARBA" id="ARBA00004196"/>
    </source>
</evidence>
<dbReference type="Gene3D" id="2.40.30.170">
    <property type="match status" value="1"/>
</dbReference>
<keyword evidence="4" id="KW-0472">Membrane</keyword>
<feature type="transmembrane region" description="Helical" evidence="4">
    <location>
        <begin position="15"/>
        <end position="35"/>
    </location>
</feature>
<evidence type="ECO:0000256" key="4">
    <source>
        <dbReference type="SAM" id="Phobius"/>
    </source>
</evidence>
<dbReference type="EMBL" id="JASJOU010000010">
    <property type="protein sequence ID" value="MDJ1504158.1"/>
    <property type="molecule type" value="Genomic_DNA"/>
</dbReference>
<keyword evidence="4" id="KW-0812">Transmembrane</keyword>
<dbReference type="RefSeq" id="WP_314515131.1">
    <property type="nucleotide sequence ID" value="NZ_JASJOU010000010.1"/>
</dbReference>
<name>A0AAE3RB67_9BACT</name>
<evidence type="ECO:0000313" key="6">
    <source>
        <dbReference type="Proteomes" id="UP001232063"/>
    </source>
</evidence>
<evidence type="ECO:0000313" key="5">
    <source>
        <dbReference type="EMBL" id="MDJ1504158.1"/>
    </source>
</evidence>
<proteinExistence type="predicted"/>